<keyword evidence="2" id="KW-1185">Reference proteome</keyword>
<dbReference type="Proteomes" id="UP001500618">
    <property type="component" value="Unassembled WGS sequence"/>
</dbReference>
<organism evidence="1 2">
    <name type="scientific">Fodinicola feengrottensis</name>
    <dbReference type="NCBI Taxonomy" id="435914"/>
    <lineage>
        <taxon>Bacteria</taxon>
        <taxon>Bacillati</taxon>
        <taxon>Actinomycetota</taxon>
        <taxon>Actinomycetes</taxon>
        <taxon>Mycobacteriales</taxon>
        <taxon>Fodinicola</taxon>
    </lineage>
</organism>
<proteinExistence type="predicted"/>
<reference evidence="1 2" key="1">
    <citation type="journal article" date="2019" name="Int. J. Syst. Evol. Microbiol.">
        <title>The Global Catalogue of Microorganisms (GCM) 10K type strain sequencing project: providing services to taxonomists for standard genome sequencing and annotation.</title>
        <authorList>
            <consortium name="The Broad Institute Genomics Platform"/>
            <consortium name="The Broad Institute Genome Sequencing Center for Infectious Disease"/>
            <person name="Wu L."/>
            <person name="Ma J."/>
        </authorList>
    </citation>
    <scope>NUCLEOTIDE SEQUENCE [LARGE SCALE GENOMIC DNA]</scope>
    <source>
        <strain evidence="1 2">JCM 14718</strain>
    </source>
</reference>
<dbReference type="EMBL" id="BAAANY010000021">
    <property type="protein sequence ID" value="GAA1698411.1"/>
    <property type="molecule type" value="Genomic_DNA"/>
</dbReference>
<dbReference type="PANTHER" id="PTHR42110">
    <property type="entry name" value="L-ASPARAGINASE, PUTATIVE (AFU_ORTHOLOGUE AFUA_3G11890)-RELATED"/>
    <property type="match status" value="1"/>
</dbReference>
<dbReference type="InterPro" id="IPR010349">
    <property type="entry name" value="Asparaginase_II"/>
</dbReference>
<name>A0ABN2I4C4_9ACTN</name>
<dbReference type="PANTHER" id="PTHR42110:SF1">
    <property type="entry name" value="L-ASPARAGINASE, PUTATIVE (AFU_ORTHOLOGUE AFUA_3G11890)-RELATED"/>
    <property type="match status" value="1"/>
</dbReference>
<dbReference type="RefSeq" id="WP_344313282.1">
    <property type="nucleotide sequence ID" value="NZ_BAAANY010000021.1"/>
</dbReference>
<protein>
    <submittedName>
        <fullName evidence="1">Asparaginase</fullName>
    </submittedName>
</protein>
<evidence type="ECO:0000313" key="1">
    <source>
        <dbReference type="EMBL" id="GAA1698411.1"/>
    </source>
</evidence>
<dbReference type="Pfam" id="PF06089">
    <property type="entry name" value="Asparaginase_II"/>
    <property type="match status" value="1"/>
</dbReference>
<evidence type="ECO:0000313" key="2">
    <source>
        <dbReference type="Proteomes" id="UP001500618"/>
    </source>
</evidence>
<comment type="caution">
    <text evidence="1">The sequence shown here is derived from an EMBL/GenBank/DDBJ whole genome shotgun (WGS) entry which is preliminary data.</text>
</comment>
<accession>A0ABN2I4C4</accession>
<gene>
    <name evidence="1" type="ORF">GCM10009765_54810</name>
</gene>
<sequence>MPSSDVFDGPVLVTMERSGRVESAHRGAVVVLDAYGQELASAGTVDVPIFPRSANKPLQATGMLRTGLAVTGEQLAMVTASHSGEPQHIQRILELLATSGFGEDDLRCPPSLPLGEAAQRELLASGGGERRAAMNCSGKHAGMLCASAAVGWPAEAYLEPASPVQRQIRETLAKLTGHQLTEPAVDGCGAPLWPVPLRGLATAFQRLVHADVGTPERTVADVMRDHPWLIGGTNRDVTRLMSGMHGLLVKDGAEGVLVAAMPAVGAVAVKIADGSQRARTPLLVAGLRRLGLAGRTLDDLAESAVLGGGRPLGAIRSHWSET</sequence>